<dbReference type="InterPro" id="IPR013103">
    <property type="entry name" value="RVT_2"/>
</dbReference>
<dbReference type="EMBL" id="AVOT02029355">
    <property type="protein sequence ID" value="MBW0522155.1"/>
    <property type="molecule type" value="Genomic_DNA"/>
</dbReference>
<organism evidence="2 3">
    <name type="scientific">Austropuccinia psidii MF-1</name>
    <dbReference type="NCBI Taxonomy" id="1389203"/>
    <lineage>
        <taxon>Eukaryota</taxon>
        <taxon>Fungi</taxon>
        <taxon>Dikarya</taxon>
        <taxon>Basidiomycota</taxon>
        <taxon>Pucciniomycotina</taxon>
        <taxon>Pucciniomycetes</taxon>
        <taxon>Pucciniales</taxon>
        <taxon>Sphaerophragmiaceae</taxon>
        <taxon>Austropuccinia</taxon>
    </lineage>
</organism>
<dbReference type="AlphaFoldDB" id="A0A9Q3EN97"/>
<comment type="caution">
    <text evidence="2">The sequence shown here is derived from an EMBL/GenBank/DDBJ whole genome shotgun (WGS) entry which is preliminary data.</text>
</comment>
<proteinExistence type="predicted"/>
<dbReference type="OrthoDB" id="3059190at2759"/>
<reference evidence="2" key="1">
    <citation type="submission" date="2021-03" db="EMBL/GenBank/DDBJ databases">
        <title>Draft genome sequence of rust myrtle Austropuccinia psidii MF-1, a brazilian biotype.</title>
        <authorList>
            <person name="Quecine M.C."/>
            <person name="Pachon D.M.R."/>
            <person name="Bonatelli M.L."/>
            <person name="Correr F.H."/>
            <person name="Franceschini L.M."/>
            <person name="Leite T.F."/>
            <person name="Margarido G.R.A."/>
            <person name="Almeida C.A."/>
            <person name="Ferrarezi J.A."/>
            <person name="Labate C.A."/>
        </authorList>
    </citation>
    <scope>NUCLEOTIDE SEQUENCE</scope>
    <source>
        <strain evidence="2">MF-1</strain>
    </source>
</reference>
<dbReference type="Proteomes" id="UP000765509">
    <property type="component" value="Unassembled WGS sequence"/>
</dbReference>
<feature type="domain" description="Reverse transcriptase Ty1/copia-type" evidence="1">
    <location>
        <begin position="100"/>
        <end position="162"/>
    </location>
</feature>
<evidence type="ECO:0000313" key="3">
    <source>
        <dbReference type="Proteomes" id="UP000765509"/>
    </source>
</evidence>
<accession>A0A9Q3EN97</accession>
<keyword evidence="3" id="KW-1185">Reference proteome</keyword>
<evidence type="ECO:0000313" key="2">
    <source>
        <dbReference type="EMBL" id="MBW0522155.1"/>
    </source>
</evidence>
<name>A0A9Q3EN97_9BASI</name>
<gene>
    <name evidence="2" type="ORF">O181_061870</name>
</gene>
<protein>
    <recommendedName>
        <fullName evidence="1">Reverse transcriptase Ty1/copia-type domain-containing protein</fullName>
    </recommendedName>
</protein>
<evidence type="ECO:0000259" key="1">
    <source>
        <dbReference type="Pfam" id="PF07727"/>
    </source>
</evidence>
<sequence>MRLLLCRRKLKNEAIAIQEELAHAEGEREPPKKRIKVIGPRNPTLINSAISEENIFPYPRRSAHLTQLDSETYNQAMKLTSSELWSKAIAKELEKMNDLNVWDDVPLKENIKLIGTIRVFKTKRNEGNRILEHKARLCAQGFPQTPGVDFSKTFAPTGRLESHLL</sequence>
<dbReference type="Pfam" id="PF07727">
    <property type="entry name" value="RVT_2"/>
    <property type="match status" value="1"/>
</dbReference>